<dbReference type="GO" id="GO:0006487">
    <property type="term" value="P:protein N-linked glycosylation"/>
    <property type="evidence" value="ECO:0007669"/>
    <property type="project" value="TreeGrafter"/>
</dbReference>
<evidence type="ECO:0000256" key="1">
    <source>
        <dbReference type="ARBA" id="ARBA00005664"/>
    </source>
</evidence>
<evidence type="ECO:0000256" key="3">
    <source>
        <dbReference type="ARBA" id="ARBA00022679"/>
    </source>
</evidence>
<dbReference type="InterPro" id="IPR029044">
    <property type="entry name" value="Nucleotide-diphossugar_trans"/>
</dbReference>
<reference evidence="6 7" key="1">
    <citation type="journal article" date="2018" name="Sci. Rep.">
        <title>Comparative genomics provides insights into the lifestyle and reveals functional heterogeneity of dark septate endophytic fungi.</title>
        <authorList>
            <person name="Knapp D.G."/>
            <person name="Nemeth J.B."/>
            <person name="Barry K."/>
            <person name="Hainaut M."/>
            <person name="Henrissat B."/>
            <person name="Johnson J."/>
            <person name="Kuo A."/>
            <person name="Lim J.H.P."/>
            <person name="Lipzen A."/>
            <person name="Nolan M."/>
            <person name="Ohm R.A."/>
            <person name="Tamas L."/>
            <person name="Grigoriev I.V."/>
            <person name="Spatafora J.W."/>
            <person name="Nagy L.G."/>
            <person name="Kovacs G.M."/>
        </authorList>
    </citation>
    <scope>NUCLEOTIDE SEQUENCE [LARGE SCALE GENOMIC DNA]</scope>
    <source>
        <strain evidence="6 7">DSE2036</strain>
    </source>
</reference>
<dbReference type="OrthoDB" id="407658at2759"/>
<dbReference type="GO" id="GO:0016757">
    <property type="term" value="F:glycosyltransferase activity"/>
    <property type="evidence" value="ECO:0007669"/>
    <property type="project" value="UniProtKB-KW"/>
</dbReference>
<protein>
    <submittedName>
        <fullName evidence="6">Glycosyltransferase family 34 protein</fullName>
    </submittedName>
</protein>
<keyword evidence="5" id="KW-0812">Transmembrane</keyword>
<dbReference type="InterPro" id="IPR008630">
    <property type="entry name" value="Glyco_trans_34"/>
</dbReference>
<feature type="transmembrane region" description="Helical" evidence="5">
    <location>
        <begin position="35"/>
        <end position="52"/>
    </location>
</feature>
<comment type="similarity">
    <text evidence="1">Belongs to the glycosyltransferase 34 family.</text>
</comment>
<organism evidence="6 7">
    <name type="scientific">Periconia macrospinosa</name>
    <dbReference type="NCBI Taxonomy" id="97972"/>
    <lineage>
        <taxon>Eukaryota</taxon>
        <taxon>Fungi</taxon>
        <taxon>Dikarya</taxon>
        <taxon>Ascomycota</taxon>
        <taxon>Pezizomycotina</taxon>
        <taxon>Dothideomycetes</taxon>
        <taxon>Pleosporomycetidae</taxon>
        <taxon>Pleosporales</taxon>
        <taxon>Massarineae</taxon>
        <taxon>Periconiaceae</taxon>
        <taxon>Periconia</taxon>
    </lineage>
</organism>
<dbReference type="Proteomes" id="UP000244855">
    <property type="component" value="Unassembled WGS sequence"/>
</dbReference>
<keyword evidence="2" id="KW-0328">Glycosyltransferase</keyword>
<dbReference type="PANTHER" id="PTHR31306:SF8">
    <property type="entry name" value="GLYCOSYLTRANSFERASE FAMILY 34 PROTEIN"/>
    <property type="match status" value="1"/>
</dbReference>
<dbReference type="Gene3D" id="3.90.550.10">
    <property type="entry name" value="Spore Coat Polysaccharide Biosynthesis Protein SpsA, Chain A"/>
    <property type="match status" value="1"/>
</dbReference>
<evidence type="ECO:0000313" key="7">
    <source>
        <dbReference type="Proteomes" id="UP000244855"/>
    </source>
</evidence>
<dbReference type="PANTHER" id="PTHR31306">
    <property type="entry name" value="ALPHA-1,6-MANNOSYLTRANSFERASE MNN11-RELATED"/>
    <property type="match status" value="1"/>
</dbReference>
<feature type="compositionally biased region" description="Polar residues" evidence="4">
    <location>
        <begin position="73"/>
        <end position="90"/>
    </location>
</feature>
<keyword evidence="7" id="KW-1185">Reference proteome</keyword>
<dbReference type="AlphaFoldDB" id="A0A2V1DWG8"/>
<evidence type="ECO:0000256" key="4">
    <source>
        <dbReference type="SAM" id="MobiDB-lite"/>
    </source>
</evidence>
<dbReference type="GO" id="GO:0000139">
    <property type="term" value="C:Golgi membrane"/>
    <property type="evidence" value="ECO:0007669"/>
    <property type="project" value="TreeGrafter"/>
</dbReference>
<name>A0A2V1DWG8_9PLEO</name>
<evidence type="ECO:0000256" key="2">
    <source>
        <dbReference type="ARBA" id="ARBA00022676"/>
    </source>
</evidence>
<dbReference type="STRING" id="97972.A0A2V1DWG8"/>
<keyword evidence="5" id="KW-1133">Transmembrane helix</keyword>
<accession>A0A2V1DWG8</accession>
<evidence type="ECO:0000256" key="5">
    <source>
        <dbReference type="SAM" id="Phobius"/>
    </source>
</evidence>
<keyword evidence="5" id="KW-0472">Membrane</keyword>
<gene>
    <name evidence="6" type="ORF">DM02DRAFT_589503</name>
</gene>
<dbReference type="EMBL" id="KZ805343">
    <property type="protein sequence ID" value="PVI02386.1"/>
    <property type="molecule type" value="Genomic_DNA"/>
</dbReference>
<proteinExistence type="inferred from homology"/>
<keyword evidence="3 6" id="KW-0808">Transferase</keyword>
<feature type="region of interest" description="Disordered" evidence="4">
    <location>
        <begin position="63"/>
        <end position="90"/>
    </location>
</feature>
<sequence>MDDTESHTFRLWKKSAPEHQVQRVRRHNLPSTSRIIKYILLSILLLLTLGIYKKHAIFNKTNISSPDAHPKHANNTPEQPARSSSTPSNDTTIYPKFGKCTASFGGPSLPYDTAIASHDLHNTLHAYPHYILHEQMLRGLWSKHSYLLTVLGQELSKPEPQRLKWLLWHDRDTVLMNPQIPLDIFVPPEDKGFGHINLLVTKDRNGLNNGVFMVRVGQWAVKMLASVLSIREYRPDVVLKYTEQSGMEEVIKRPWWNSSVAYIPQRWFNGFPPNADVEHDNAISHSRPGSLLIHFASNRDGLRPQRMAQWGEVARKRVSEWDKPVEETYYLEEIAEYWERVGRNESFDSINRGIGRRFWHVPKVVRGADEVSGRA</sequence>
<dbReference type="Pfam" id="PF05637">
    <property type="entry name" value="Glyco_transf_34"/>
    <property type="match status" value="1"/>
</dbReference>
<evidence type="ECO:0000313" key="6">
    <source>
        <dbReference type="EMBL" id="PVI02386.1"/>
    </source>
</evidence>